<comment type="caution">
    <text evidence="5">The sequence shown here is derived from an EMBL/GenBank/DDBJ whole genome shotgun (WGS) entry which is preliminary data.</text>
</comment>
<accession>A0A5J9VPA0</accession>
<feature type="domain" description="Phorbol-ester/DAG-type" evidence="4">
    <location>
        <begin position="47"/>
        <end position="97"/>
    </location>
</feature>
<proteinExistence type="predicted"/>
<evidence type="ECO:0000256" key="1">
    <source>
        <dbReference type="ARBA" id="ARBA00022723"/>
    </source>
</evidence>
<dbReference type="OrthoDB" id="945197at2759"/>
<dbReference type="EMBL" id="RWGY01000007">
    <property type="protein sequence ID" value="TVU37993.1"/>
    <property type="molecule type" value="Genomic_DNA"/>
</dbReference>
<evidence type="ECO:0000256" key="2">
    <source>
        <dbReference type="ARBA" id="ARBA00022833"/>
    </source>
</evidence>
<dbReference type="GO" id="GO:0046872">
    <property type="term" value="F:metal ion binding"/>
    <property type="evidence" value="ECO:0007669"/>
    <property type="project" value="UniProtKB-KW"/>
</dbReference>
<dbReference type="InterPro" id="IPR046349">
    <property type="entry name" value="C1-like_sf"/>
</dbReference>
<evidence type="ECO:0000256" key="3">
    <source>
        <dbReference type="SAM" id="MobiDB-lite"/>
    </source>
</evidence>
<feature type="region of interest" description="Disordered" evidence="3">
    <location>
        <begin position="1"/>
        <end position="23"/>
    </location>
</feature>
<dbReference type="PANTHER" id="PTHR47841">
    <property type="entry name" value="DIACYLGLYCEROL KINASE THETA-LIKE-RELATED"/>
    <property type="match status" value="1"/>
</dbReference>
<dbReference type="Proteomes" id="UP000324897">
    <property type="component" value="Chromosome 4"/>
</dbReference>
<sequence length="390" mass="41449">MRHPAPSTPWPGVQAQSQNPLLQSEDSHKQYVDSMAYQHKKHFVDPRHLLLKTQYSDDSTHTCNICLLDLAGMASYCCDDCDIRIHEACADHFADNSIAFFADRHALKLIRTPGGGDCVGHVCDLCREACPPASFVYRCAECDFDLHPLCSLLPETVESPVHPGHVLRMVTSPSRSCAACHGSLPLWHYVCSCDCNFKLHIACALDDELAAAADDHGGQGSYGGVDQRGFGSADHQGGYGGVDQRGFGPADHQGSYGGVDQRGFAPAGQGGYYGGPPVTMQGFNPFFQGFIPAMPGYGHPIPGYCPAPAIPGYSPFIPNMYGGPPIQGYCPPLFPGGYGAPAAPAKAKQSRCSAIAKFLLKQSFDVAIGVATGGVLGSPLVDLLSATMNN</sequence>
<keyword evidence="2" id="KW-0862">Zinc</keyword>
<name>A0A5J9VPA0_9POAL</name>
<dbReference type="PANTHER" id="PTHR47841:SF2">
    <property type="entry name" value="OS07G0609800 PROTEIN"/>
    <property type="match status" value="1"/>
</dbReference>
<protein>
    <recommendedName>
        <fullName evidence="4">Phorbol-ester/DAG-type domain-containing protein</fullName>
    </recommendedName>
</protein>
<feature type="compositionally biased region" description="Polar residues" evidence="3">
    <location>
        <begin position="14"/>
        <end position="23"/>
    </location>
</feature>
<evidence type="ECO:0000259" key="4">
    <source>
        <dbReference type="PROSITE" id="PS50081"/>
    </source>
</evidence>
<reference evidence="5 6" key="1">
    <citation type="journal article" date="2019" name="Sci. Rep.">
        <title>A high-quality genome of Eragrostis curvula grass provides insights into Poaceae evolution and supports new strategies to enhance forage quality.</title>
        <authorList>
            <person name="Carballo J."/>
            <person name="Santos B.A.C.M."/>
            <person name="Zappacosta D."/>
            <person name="Garbus I."/>
            <person name="Selva J.P."/>
            <person name="Gallo C.A."/>
            <person name="Diaz A."/>
            <person name="Albertini E."/>
            <person name="Caccamo M."/>
            <person name="Echenique V."/>
        </authorList>
    </citation>
    <scope>NUCLEOTIDE SEQUENCE [LARGE SCALE GENOMIC DNA]</scope>
    <source>
        <strain evidence="6">cv. Victoria</strain>
        <tissue evidence="5">Leaf</tissue>
    </source>
</reference>
<dbReference type="Gramene" id="TVU37993">
    <property type="protein sequence ID" value="TVU37993"/>
    <property type="gene ID" value="EJB05_11340"/>
</dbReference>
<dbReference type="AlphaFoldDB" id="A0A5J9VPA0"/>
<dbReference type="InterPro" id="IPR002219">
    <property type="entry name" value="PKC_DAG/PE"/>
</dbReference>
<organism evidence="5 6">
    <name type="scientific">Eragrostis curvula</name>
    <name type="common">weeping love grass</name>
    <dbReference type="NCBI Taxonomy" id="38414"/>
    <lineage>
        <taxon>Eukaryota</taxon>
        <taxon>Viridiplantae</taxon>
        <taxon>Streptophyta</taxon>
        <taxon>Embryophyta</taxon>
        <taxon>Tracheophyta</taxon>
        <taxon>Spermatophyta</taxon>
        <taxon>Magnoliopsida</taxon>
        <taxon>Liliopsida</taxon>
        <taxon>Poales</taxon>
        <taxon>Poaceae</taxon>
        <taxon>PACMAD clade</taxon>
        <taxon>Chloridoideae</taxon>
        <taxon>Eragrostideae</taxon>
        <taxon>Eragrostidinae</taxon>
        <taxon>Eragrostis</taxon>
    </lineage>
</organism>
<keyword evidence="1" id="KW-0479">Metal-binding</keyword>
<feature type="non-terminal residue" evidence="5">
    <location>
        <position position="1"/>
    </location>
</feature>
<keyword evidence="6" id="KW-1185">Reference proteome</keyword>
<gene>
    <name evidence="5" type="ORF">EJB05_11340</name>
</gene>
<dbReference type="SUPFAM" id="SSF57889">
    <property type="entry name" value="Cysteine-rich domain"/>
    <property type="match status" value="2"/>
</dbReference>
<evidence type="ECO:0000313" key="5">
    <source>
        <dbReference type="EMBL" id="TVU37993.1"/>
    </source>
</evidence>
<evidence type="ECO:0000313" key="6">
    <source>
        <dbReference type="Proteomes" id="UP000324897"/>
    </source>
</evidence>
<dbReference type="PROSITE" id="PS50081">
    <property type="entry name" value="ZF_DAG_PE_2"/>
    <property type="match status" value="1"/>
</dbReference>